<dbReference type="PANTHER" id="PTHR30576">
    <property type="entry name" value="COLANIC BIOSYNTHESIS UDP-GLUCOSE LIPID CARRIER TRANSFERASE"/>
    <property type="match status" value="1"/>
</dbReference>
<protein>
    <submittedName>
        <fullName evidence="8">Undecaprenyl-phosphate galactosephosphotransferase</fullName>
    </submittedName>
</protein>
<dbReference type="GO" id="GO:0016780">
    <property type="term" value="F:phosphotransferase activity, for other substituted phosphate groups"/>
    <property type="evidence" value="ECO:0007669"/>
    <property type="project" value="TreeGrafter"/>
</dbReference>
<comment type="subcellular location">
    <subcellularLocation>
        <location evidence="1">Cell membrane</location>
    </subcellularLocation>
</comment>
<dbReference type="Pfam" id="PF02397">
    <property type="entry name" value="Bac_transf"/>
    <property type="match status" value="1"/>
</dbReference>
<comment type="caution">
    <text evidence="8">The sequence shown here is derived from an EMBL/GenBank/DDBJ whole genome shotgun (WGS) entry which is preliminary data.</text>
</comment>
<dbReference type="AlphaFoldDB" id="T0Z1K9"/>
<keyword evidence="2" id="KW-1003">Cell membrane</keyword>
<evidence type="ECO:0000256" key="1">
    <source>
        <dbReference type="ARBA" id="ARBA00004236"/>
    </source>
</evidence>
<keyword evidence="5" id="KW-1133">Transmembrane helix</keyword>
<dbReference type="GO" id="GO:0005886">
    <property type="term" value="C:plasma membrane"/>
    <property type="evidence" value="ECO:0007669"/>
    <property type="project" value="UniProtKB-SubCell"/>
</dbReference>
<evidence type="ECO:0000256" key="5">
    <source>
        <dbReference type="ARBA" id="ARBA00022989"/>
    </source>
</evidence>
<proteinExistence type="predicted"/>
<evidence type="ECO:0000256" key="6">
    <source>
        <dbReference type="ARBA" id="ARBA00023136"/>
    </source>
</evidence>
<gene>
    <name evidence="8" type="ORF">B1A_16065</name>
</gene>
<dbReference type="EMBL" id="AUZX01011807">
    <property type="protein sequence ID" value="EQD41851.1"/>
    <property type="molecule type" value="Genomic_DNA"/>
</dbReference>
<keyword evidence="4" id="KW-0812">Transmembrane</keyword>
<keyword evidence="6" id="KW-0472">Membrane</keyword>
<evidence type="ECO:0000313" key="8">
    <source>
        <dbReference type="EMBL" id="EQD41851.1"/>
    </source>
</evidence>
<sequence>LSDHSEINDEYQRNHKLKNDPRVTPIGRWLRSTSLDELPQLLNVLKREMSLVGPRPAFEEEVFIHYGEQASEYMLVRPGITGLWQVTGRNDRPFDVRVRLDLWYIRNWSLWLDIMILFRTIGVVLLKKGSY</sequence>
<reference evidence="8" key="1">
    <citation type="submission" date="2013-08" db="EMBL/GenBank/DDBJ databases">
        <authorList>
            <person name="Mendez C."/>
            <person name="Richter M."/>
            <person name="Ferrer M."/>
            <person name="Sanchez J."/>
        </authorList>
    </citation>
    <scope>NUCLEOTIDE SEQUENCE</scope>
</reference>
<reference evidence="8" key="2">
    <citation type="journal article" date="2014" name="ISME J.">
        <title>Microbial stratification in low pH oxic and suboxic macroscopic growths along an acid mine drainage.</title>
        <authorList>
            <person name="Mendez-Garcia C."/>
            <person name="Mesa V."/>
            <person name="Sprenger R.R."/>
            <person name="Richter M."/>
            <person name="Diez M.S."/>
            <person name="Solano J."/>
            <person name="Bargiela R."/>
            <person name="Golyshina O.V."/>
            <person name="Manteca A."/>
            <person name="Ramos J.L."/>
            <person name="Gallego J.R."/>
            <person name="Llorente I."/>
            <person name="Martins Dos Santos V.A."/>
            <person name="Jensen O.N."/>
            <person name="Pelaez A.I."/>
            <person name="Sanchez J."/>
            <person name="Ferrer M."/>
        </authorList>
    </citation>
    <scope>NUCLEOTIDE SEQUENCE</scope>
</reference>
<accession>T0Z1K9</accession>
<name>T0Z1K9_9ZZZZ</name>
<dbReference type="InterPro" id="IPR003362">
    <property type="entry name" value="Bact_transf"/>
</dbReference>
<evidence type="ECO:0000259" key="7">
    <source>
        <dbReference type="Pfam" id="PF02397"/>
    </source>
</evidence>
<feature type="domain" description="Bacterial sugar transferase" evidence="7">
    <location>
        <begin position="10"/>
        <end position="125"/>
    </location>
</feature>
<organism evidence="8">
    <name type="scientific">mine drainage metagenome</name>
    <dbReference type="NCBI Taxonomy" id="410659"/>
    <lineage>
        <taxon>unclassified sequences</taxon>
        <taxon>metagenomes</taxon>
        <taxon>ecological metagenomes</taxon>
    </lineage>
</organism>
<dbReference type="PANTHER" id="PTHR30576:SF4">
    <property type="entry name" value="UNDECAPRENYL-PHOSPHATE GALACTOSE PHOSPHOTRANSFERASE"/>
    <property type="match status" value="1"/>
</dbReference>
<evidence type="ECO:0000256" key="3">
    <source>
        <dbReference type="ARBA" id="ARBA00022679"/>
    </source>
</evidence>
<evidence type="ECO:0000256" key="2">
    <source>
        <dbReference type="ARBA" id="ARBA00022475"/>
    </source>
</evidence>
<keyword evidence="3 8" id="KW-0808">Transferase</keyword>
<evidence type="ECO:0000256" key="4">
    <source>
        <dbReference type="ARBA" id="ARBA00022692"/>
    </source>
</evidence>
<feature type="non-terminal residue" evidence="8">
    <location>
        <position position="1"/>
    </location>
</feature>